<keyword evidence="5 9" id="KW-0418">Kinase</keyword>
<protein>
    <recommendedName>
        <fullName evidence="1">non-specific serine/threonine protein kinase</fullName>
        <ecNumber evidence="1">2.7.11.1</ecNumber>
    </recommendedName>
</protein>
<dbReference type="PROSITE" id="PS50011">
    <property type="entry name" value="PROTEIN_KINASE_DOM"/>
    <property type="match status" value="1"/>
</dbReference>
<dbReference type="Gene3D" id="1.10.510.10">
    <property type="entry name" value="Transferase(Phosphotransferase) domain 1"/>
    <property type="match status" value="1"/>
</dbReference>
<dbReference type="EC" id="2.7.11.1" evidence="1"/>
<evidence type="ECO:0000259" key="7">
    <source>
        <dbReference type="PROSITE" id="PS50011"/>
    </source>
</evidence>
<dbReference type="RefSeq" id="WP_184883082.1">
    <property type="nucleotide sequence ID" value="NZ_BAAAHD010000091.1"/>
</dbReference>
<dbReference type="InterPro" id="IPR011009">
    <property type="entry name" value="Kinase-like_dom_sf"/>
</dbReference>
<dbReference type="InterPro" id="IPR008271">
    <property type="entry name" value="Ser/Thr_kinase_AS"/>
</dbReference>
<evidence type="ECO:0000256" key="4">
    <source>
        <dbReference type="ARBA" id="ARBA00022741"/>
    </source>
</evidence>
<dbReference type="PANTHER" id="PTHR43289">
    <property type="entry name" value="MITOGEN-ACTIVATED PROTEIN KINASE KINASE KINASE 20-RELATED"/>
    <property type="match status" value="1"/>
</dbReference>
<dbReference type="SUPFAM" id="SSF56112">
    <property type="entry name" value="Protein kinase-like (PK-like)"/>
    <property type="match status" value="1"/>
</dbReference>
<dbReference type="InterPro" id="IPR000719">
    <property type="entry name" value="Prot_kinase_dom"/>
</dbReference>
<proteinExistence type="predicted"/>
<keyword evidence="11" id="KW-1185">Reference proteome</keyword>
<gene>
    <name evidence="9" type="ORF">F4557_002851</name>
    <name evidence="8" type="ORF">GCM10009546_70150</name>
</gene>
<evidence type="ECO:0000313" key="8">
    <source>
        <dbReference type="EMBL" id="GAA0598076.1"/>
    </source>
</evidence>
<keyword evidence="3" id="KW-0808">Transferase</keyword>
<name>A0A7W7ICC5_9ACTN</name>
<evidence type="ECO:0000256" key="6">
    <source>
        <dbReference type="ARBA" id="ARBA00022840"/>
    </source>
</evidence>
<sequence>MSDWQVQGFQEVRELGRGGQGRVVLARHVEAGTPVAIKYLPADAGLDSRERFRRESQMLGRVASPHVARLYRLVENERGIAIVMEVVDGVPLTRVLGHHGTLEPEAALTVLKGSLRGLAAAHEVGVVHRDYKPANVIVPADGCSKLIDFGVAVWSGEGSRAGTPHYMAPEQWRGGPASPATDVYAATCVFFECVTGRRPYPPAEGAAGRAAIRAGHLSAPVPVEDVPEKLRGLVARGMAKEPAERPEDAEAFAAELEETARAAYGADWEGRGIRALAGGAVALAALFPLMAAGLTSAGAGAGGAATATAGTTGVLSALGTKAGATVAGAAVVTATVGGGVGVYQATLPEPAESQVAVAATPSPTGKRLDLGDFTITAPKSWRVTRIEGELGGYRVRVPGECAPTEYRGEACPMVQVLGSKWVDPPPTTAIESYEPAYAWHPGTDPSHICPPRPLIPSASGVRLLNQAFAKVGDRTAEYREWRMQCADFVAGGMRARDVFFVQRLWYLPQSRILIVDEWDTPGLAQILARAKWT</sequence>
<evidence type="ECO:0000256" key="5">
    <source>
        <dbReference type="ARBA" id="ARBA00022777"/>
    </source>
</evidence>
<dbReference type="AlphaFoldDB" id="A0A7W7ICC5"/>
<evidence type="ECO:0000256" key="1">
    <source>
        <dbReference type="ARBA" id="ARBA00012513"/>
    </source>
</evidence>
<keyword evidence="2" id="KW-0723">Serine/threonine-protein kinase</keyword>
<reference evidence="8" key="4">
    <citation type="submission" date="2023-12" db="EMBL/GenBank/DDBJ databases">
        <authorList>
            <person name="Sun Q."/>
            <person name="Inoue M."/>
        </authorList>
    </citation>
    <scope>NUCLEOTIDE SEQUENCE</scope>
    <source>
        <strain evidence="8">JCM 10667</strain>
    </source>
</reference>
<keyword evidence="4" id="KW-0547">Nucleotide-binding</keyword>
<organism evidence="9 10">
    <name type="scientific">Actinomadura livida</name>
    <dbReference type="NCBI Taxonomy" id="79909"/>
    <lineage>
        <taxon>Bacteria</taxon>
        <taxon>Bacillati</taxon>
        <taxon>Actinomycetota</taxon>
        <taxon>Actinomycetes</taxon>
        <taxon>Streptosporangiales</taxon>
        <taxon>Thermomonosporaceae</taxon>
        <taxon>Actinomadura</taxon>
    </lineage>
</organism>
<dbReference type="PROSITE" id="PS00108">
    <property type="entry name" value="PROTEIN_KINASE_ST"/>
    <property type="match status" value="1"/>
</dbReference>
<evidence type="ECO:0000313" key="10">
    <source>
        <dbReference type="Proteomes" id="UP000549343"/>
    </source>
</evidence>
<dbReference type="Proteomes" id="UP000549343">
    <property type="component" value="Unassembled WGS sequence"/>
</dbReference>
<dbReference type="Pfam" id="PF00069">
    <property type="entry name" value="Pkinase"/>
    <property type="match status" value="1"/>
</dbReference>
<evidence type="ECO:0000256" key="3">
    <source>
        <dbReference type="ARBA" id="ARBA00022679"/>
    </source>
</evidence>
<comment type="caution">
    <text evidence="9">The sequence shown here is derived from an EMBL/GenBank/DDBJ whole genome shotgun (WGS) entry which is preliminary data.</text>
</comment>
<dbReference type="EMBL" id="JACHMV010000001">
    <property type="protein sequence ID" value="MBB4774433.1"/>
    <property type="molecule type" value="Genomic_DNA"/>
</dbReference>
<accession>A0A7W7ICC5</accession>
<keyword evidence="6" id="KW-0067">ATP-binding</keyword>
<reference evidence="8" key="1">
    <citation type="journal article" date="2014" name="Int. J. Syst. Evol. Microbiol.">
        <title>Complete genome of a new Firmicutes species belonging to the dominant human colonic microbiota ('Ruminococcus bicirculans') reveals two chromosomes and a selective capacity to utilize plant glucans.</title>
        <authorList>
            <consortium name="NISC Comparative Sequencing Program"/>
            <person name="Wegmann U."/>
            <person name="Louis P."/>
            <person name="Goesmann A."/>
            <person name="Henrissat B."/>
            <person name="Duncan S.H."/>
            <person name="Flint H.J."/>
        </authorList>
    </citation>
    <scope>NUCLEOTIDE SEQUENCE</scope>
    <source>
        <strain evidence="8">JCM 10667</strain>
    </source>
</reference>
<dbReference type="PANTHER" id="PTHR43289:SF6">
    <property type="entry name" value="SERINE_THREONINE-PROTEIN KINASE NEKL-3"/>
    <property type="match status" value="1"/>
</dbReference>
<evidence type="ECO:0000313" key="11">
    <source>
        <dbReference type="Proteomes" id="UP001501427"/>
    </source>
</evidence>
<evidence type="ECO:0000313" key="9">
    <source>
        <dbReference type="EMBL" id="MBB4774433.1"/>
    </source>
</evidence>
<dbReference type="CDD" id="cd14014">
    <property type="entry name" value="STKc_PknB_like"/>
    <property type="match status" value="1"/>
</dbReference>
<dbReference type="EMBL" id="BAAAHD010000091">
    <property type="protein sequence ID" value="GAA0598076.1"/>
    <property type="molecule type" value="Genomic_DNA"/>
</dbReference>
<evidence type="ECO:0000256" key="2">
    <source>
        <dbReference type="ARBA" id="ARBA00022527"/>
    </source>
</evidence>
<feature type="domain" description="Protein kinase" evidence="7">
    <location>
        <begin position="9"/>
        <end position="260"/>
    </location>
</feature>
<reference evidence="11" key="2">
    <citation type="journal article" date="2019" name="Int. J. Syst. Evol. Microbiol.">
        <title>The Global Catalogue of Microorganisms (GCM) 10K type strain sequencing project: providing services to taxonomists for standard genome sequencing and annotation.</title>
        <authorList>
            <consortium name="The Broad Institute Genomics Platform"/>
            <consortium name="The Broad Institute Genome Sequencing Center for Infectious Disease"/>
            <person name="Wu L."/>
            <person name="Ma J."/>
        </authorList>
    </citation>
    <scope>NUCLEOTIDE SEQUENCE [LARGE SCALE GENOMIC DNA]</scope>
    <source>
        <strain evidence="11">JCM 10667</strain>
    </source>
</reference>
<dbReference type="GO" id="GO:0004674">
    <property type="term" value="F:protein serine/threonine kinase activity"/>
    <property type="evidence" value="ECO:0007669"/>
    <property type="project" value="UniProtKB-KW"/>
</dbReference>
<dbReference type="Gene3D" id="3.30.200.20">
    <property type="entry name" value="Phosphorylase Kinase, domain 1"/>
    <property type="match status" value="1"/>
</dbReference>
<reference evidence="9 10" key="3">
    <citation type="submission" date="2020-08" db="EMBL/GenBank/DDBJ databases">
        <title>Sequencing the genomes of 1000 actinobacteria strains.</title>
        <authorList>
            <person name="Klenk H.-P."/>
        </authorList>
    </citation>
    <scope>NUCLEOTIDE SEQUENCE [LARGE SCALE GENOMIC DNA]</scope>
    <source>
        <strain evidence="9 10">DSM 44772</strain>
    </source>
</reference>
<dbReference type="GO" id="GO:0005524">
    <property type="term" value="F:ATP binding"/>
    <property type="evidence" value="ECO:0007669"/>
    <property type="project" value="UniProtKB-KW"/>
</dbReference>
<dbReference type="Proteomes" id="UP001501427">
    <property type="component" value="Unassembled WGS sequence"/>
</dbReference>